<dbReference type="SUPFAM" id="SSF49772">
    <property type="entry name" value="Ecotin, trypsin inhibitor"/>
    <property type="match status" value="1"/>
</dbReference>
<dbReference type="PANTHER" id="PTHR35890:SF3">
    <property type="entry name" value="ECOTIN"/>
    <property type="match status" value="1"/>
</dbReference>
<proteinExistence type="inferred from homology"/>
<keyword evidence="3" id="KW-1185">Reference proteome</keyword>
<dbReference type="Pfam" id="PF03974">
    <property type="entry name" value="Ecotin"/>
    <property type="match status" value="1"/>
</dbReference>
<name>A0A380BUV1_9GAMM</name>
<protein>
    <submittedName>
        <fullName evidence="2">Ecotin</fullName>
    </submittedName>
</protein>
<comment type="similarity">
    <text evidence="1">Belongs to the protease inhibitor I11 (ecotin) family.</text>
</comment>
<dbReference type="RefSeq" id="WP_115390391.1">
    <property type="nucleotide sequence ID" value="NZ_CP034246.1"/>
</dbReference>
<dbReference type="NCBIfam" id="NF002987">
    <property type="entry name" value="PRK03719.1"/>
    <property type="match status" value="1"/>
</dbReference>
<organism evidence="2 3">
    <name type="scientific">Shewanella algae</name>
    <dbReference type="NCBI Taxonomy" id="38313"/>
    <lineage>
        <taxon>Bacteria</taxon>
        <taxon>Pseudomonadati</taxon>
        <taxon>Pseudomonadota</taxon>
        <taxon>Gammaproteobacteria</taxon>
        <taxon>Alteromonadales</taxon>
        <taxon>Shewanellaceae</taxon>
        <taxon>Shewanella</taxon>
    </lineage>
</organism>
<dbReference type="GO" id="GO:0004867">
    <property type="term" value="F:serine-type endopeptidase inhibitor activity"/>
    <property type="evidence" value="ECO:0007669"/>
    <property type="project" value="InterPro"/>
</dbReference>
<sequence length="181" mass="20746">MLKSGKLKLALIASALLSAQVLAVSPPHPQGYNQNMITANQFDANSYQPQDSSKMFPAPKEGMVQHILTLPQLENEDDYMVEIQVGQTQMVDCNKHGLMGELKQMDLKGWGYTYWELDEIGPGRSTMMACFDKAKHEEFVRISGEYKLRYNSKLPMVIYLPKDAELRYRVWRAETVFNYSK</sequence>
<dbReference type="PIRSF" id="PIRSF006865">
    <property type="entry name" value="Prot_inh_ecotin"/>
    <property type="match status" value="1"/>
</dbReference>
<dbReference type="Proteomes" id="UP000254069">
    <property type="component" value="Unassembled WGS sequence"/>
</dbReference>
<dbReference type="PANTHER" id="PTHR35890">
    <property type="match status" value="1"/>
</dbReference>
<dbReference type="EMBL" id="UGYO01000002">
    <property type="protein sequence ID" value="SUJ07535.1"/>
    <property type="molecule type" value="Genomic_DNA"/>
</dbReference>
<dbReference type="InterPro" id="IPR036198">
    <property type="entry name" value="Ecotin_sf"/>
</dbReference>
<dbReference type="Gene3D" id="2.60.40.550">
    <property type="entry name" value="Ecotin"/>
    <property type="match status" value="1"/>
</dbReference>
<reference evidence="2 3" key="1">
    <citation type="submission" date="2018-06" db="EMBL/GenBank/DDBJ databases">
        <authorList>
            <consortium name="Pathogen Informatics"/>
            <person name="Doyle S."/>
        </authorList>
    </citation>
    <scope>NUCLEOTIDE SEQUENCE [LARGE SCALE GENOMIC DNA]</scope>
    <source>
        <strain evidence="2 3">NCTC10738</strain>
    </source>
</reference>
<evidence type="ECO:0000313" key="2">
    <source>
        <dbReference type="EMBL" id="SUJ07535.1"/>
    </source>
</evidence>
<accession>A0A380BUV1</accession>
<evidence type="ECO:0000313" key="3">
    <source>
        <dbReference type="Proteomes" id="UP000254069"/>
    </source>
</evidence>
<dbReference type="InterPro" id="IPR005658">
    <property type="entry name" value="Prot_inh_ecotin"/>
</dbReference>
<dbReference type="AlphaFoldDB" id="A0A380BUV1"/>
<gene>
    <name evidence="2" type="primary">eco</name>
    <name evidence="2" type="ORF">NCTC10738_03971</name>
</gene>
<evidence type="ECO:0000256" key="1">
    <source>
        <dbReference type="ARBA" id="ARBA00010558"/>
    </source>
</evidence>